<dbReference type="InterPro" id="IPR021133">
    <property type="entry name" value="HEAT_type_2"/>
</dbReference>
<sequence length="1321" mass="139998">MAAQNAVAAATAAGSSALPSSLVAREAELERLMQIVSARGFRAGLLYGEHGVGKTSLLRAGLIPQLFDKGMVALYCGDTGNPIQELLAAVRNMLHLEPAEGEEPIPFLDRVVTRELGDRHVVFLLDHMERVLGDVAARRADDSLLSDIGDLFARVVTRSGGRGKFLFCCDSAHVHRFGALEQRTGSLFPPTTRFELERLAPQLARPALATMLERRRMSAAPSLVEAMVQALAQDGPILPADLETAATALASLRVTSPADLAGIDSGVDVLEGLQRTWIEATAVATGHRRAALGILGEIAASARPTPRAASWLAARQGLARAQVAAILDYLHQQGVLAEAPPSGQHSEPAFVLAHPALRTPVRELSAPAIGHARRLRGMLSAKVERGKRLSPLEYLRLKQAGFVPATEQEQVAFTRTRQLYTLIAAAVVAVPVLTLLVIYIAMLGRYYFDVDTLERSGNQRVLVRAGRPGLSSFHWLPASPGFGSIIADPGLSRPMVRERAWERARASDIGGSMDDEAYAAAARSALDPVLAALTTYAISGSGEALAILQKQARGPQELAAMLTALAPLARGSSEEIGFIEQALNDASPAVQAAALGVASQAAQRDPERYRKTMGRALAADDADLRRLAFAAVRELDDAEARLTLQAALTENPGDVARRELLAEVTALEAATIPSASTAASILVNREIPLQTRQTAREALRRAFTTDPDAAARAAADLVGNAEAPPADRVWALELMRDLAPKESYEAIASRVREALSSSEEDVSLAALPVYARIAPRDAAGELAVLRTTENPSEALRTAMARAWGEVAKIGEPAAGVALGELIEDDDYDVQTVAIEAYGNVGRGAVSKLIEEAKTARFDVAAGAVLGLANAIQVGAPRGMAWGGITHMWRRKGRPRRAAAEAFARLASSHARHTYSYLASAVRSSDDSRLRVIGSRGACGASVAGHEPSQRLLVRGSLDTDTEVRREIIQCVADNALPLDTASTIAVRLSYDGDPGIRTDAARALVRVIEEGDAAEPVAKAILRLLGDREREVRAIAARALGAMGQGAPEDAGPTLLRAYERAEEDEKLELLGTARAIGSGDLVAAGIVDRAPAVRSAALDTAIATRTGVAPTLNAALTDSDPGVRRAALARIARHAEDIDTDALGKSLRLALRDPDPAIARVALTTLVRLGDTKEVIDRLHGALDDRSESRRTQAAAAGIGLVERDALAAIDLLEPLMDDPSHDVRTAMLPALATAYASTSEADELATMLRQSERHAMRRLVATAGFVVLARTEDGRTQALKALSSVGEDDPPMARLFARIGSGLIESGADGIGFLTLLVP</sequence>
<gene>
    <name evidence="3" type="ordered locus">Hoch_6041</name>
</gene>
<dbReference type="OrthoDB" id="3204522at2"/>
<reference evidence="3 4" key="1">
    <citation type="journal article" date="2010" name="Stand. Genomic Sci.">
        <title>Complete genome sequence of Haliangium ochraceum type strain (SMP-2).</title>
        <authorList>
            <consortium name="US DOE Joint Genome Institute (JGI-PGF)"/>
            <person name="Ivanova N."/>
            <person name="Daum C."/>
            <person name="Lang E."/>
            <person name="Abt B."/>
            <person name="Kopitz M."/>
            <person name="Saunders E."/>
            <person name="Lapidus A."/>
            <person name="Lucas S."/>
            <person name="Glavina Del Rio T."/>
            <person name="Nolan M."/>
            <person name="Tice H."/>
            <person name="Copeland A."/>
            <person name="Cheng J.F."/>
            <person name="Chen F."/>
            <person name="Bruce D."/>
            <person name="Goodwin L."/>
            <person name="Pitluck S."/>
            <person name="Mavromatis K."/>
            <person name="Pati A."/>
            <person name="Mikhailova N."/>
            <person name="Chen A."/>
            <person name="Palaniappan K."/>
            <person name="Land M."/>
            <person name="Hauser L."/>
            <person name="Chang Y.J."/>
            <person name="Jeffries C.D."/>
            <person name="Detter J.C."/>
            <person name="Brettin T."/>
            <person name="Rohde M."/>
            <person name="Goker M."/>
            <person name="Bristow J."/>
            <person name="Markowitz V."/>
            <person name="Eisen J.A."/>
            <person name="Hugenholtz P."/>
            <person name="Kyrpides N.C."/>
            <person name="Klenk H.P."/>
        </authorList>
    </citation>
    <scope>NUCLEOTIDE SEQUENCE [LARGE SCALE GENOMIC DNA]</scope>
    <source>
        <strain evidence="4">DSM 14365 / CIP 107738 / JCM 11303 / AJ 13395 / SMP-2</strain>
    </source>
</reference>
<evidence type="ECO:0000259" key="2">
    <source>
        <dbReference type="Pfam" id="PF20703"/>
    </source>
</evidence>
<evidence type="ECO:0000313" key="3">
    <source>
        <dbReference type="EMBL" id="ACY18516.1"/>
    </source>
</evidence>
<feature type="domain" description="Novel STAND NTPase 1" evidence="2">
    <location>
        <begin position="24"/>
        <end position="239"/>
    </location>
</feature>
<dbReference type="InterPro" id="IPR016024">
    <property type="entry name" value="ARM-type_fold"/>
</dbReference>
<accession>D0LK09</accession>
<dbReference type="Proteomes" id="UP000001880">
    <property type="component" value="Chromosome"/>
</dbReference>
<feature type="transmembrane region" description="Helical" evidence="1">
    <location>
        <begin position="419"/>
        <end position="441"/>
    </location>
</feature>
<evidence type="ECO:0000313" key="4">
    <source>
        <dbReference type="Proteomes" id="UP000001880"/>
    </source>
</evidence>
<keyword evidence="4" id="KW-1185">Reference proteome</keyword>
<dbReference type="eggNOG" id="COG0470">
    <property type="taxonomic scope" value="Bacteria"/>
</dbReference>
<dbReference type="STRING" id="502025.Hoch_6041"/>
<dbReference type="Pfam" id="PF13646">
    <property type="entry name" value="HEAT_2"/>
    <property type="match status" value="1"/>
</dbReference>
<evidence type="ECO:0000256" key="1">
    <source>
        <dbReference type="SAM" id="Phobius"/>
    </source>
</evidence>
<dbReference type="KEGG" id="hoh:Hoch_6041"/>
<keyword evidence="3" id="KW-0456">Lyase</keyword>
<dbReference type="PROSITE" id="PS50077">
    <property type="entry name" value="HEAT_REPEAT"/>
    <property type="match status" value="1"/>
</dbReference>
<dbReference type="HOGENOM" id="CLU_259830_0_0_7"/>
<keyword evidence="1" id="KW-1133">Transmembrane helix</keyword>
<keyword evidence="1" id="KW-0812">Transmembrane</keyword>
<keyword evidence="1" id="KW-0472">Membrane</keyword>
<dbReference type="GO" id="GO:0016829">
    <property type="term" value="F:lyase activity"/>
    <property type="evidence" value="ECO:0007669"/>
    <property type="project" value="UniProtKB-KW"/>
</dbReference>
<dbReference type="InterPro" id="IPR011989">
    <property type="entry name" value="ARM-like"/>
</dbReference>
<dbReference type="InterPro" id="IPR027417">
    <property type="entry name" value="P-loop_NTPase"/>
</dbReference>
<dbReference type="SUPFAM" id="SSF48371">
    <property type="entry name" value="ARM repeat"/>
    <property type="match status" value="1"/>
</dbReference>
<dbReference type="EMBL" id="CP001804">
    <property type="protein sequence ID" value="ACY18516.1"/>
    <property type="molecule type" value="Genomic_DNA"/>
</dbReference>
<dbReference type="Pfam" id="PF20703">
    <property type="entry name" value="nSTAND1"/>
    <property type="match status" value="1"/>
</dbReference>
<dbReference type="Gene3D" id="3.40.50.300">
    <property type="entry name" value="P-loop containing nucleotide triphosphate hydrolases"/>
    <property type="match status" value="1"/>
</dbReference>
<organism evidence="3 4">
    <name type="scientific">Haliangium ochraceum (strain DSM 14365 / JCM 11303 / SMP-2)</name>
    <dbReference type="NCBI Taxonomy" id="502025"/>
    <lineage>
        <taxon>Bacteria</taxon>
        <taxon>Pseudomonadati</taxon>
        <taxon>Myxococcota</taxon>
        <taxon>Polyangia</taxon>
        <taxon>Haliangiales</taxon>
        <taxon>Kofleriaceae</taxon>
        <taxon>Haliangium</taxon>
    </lineage>
</organism>
<dbReference type="eggNOG" id="COG1413">
    <property type="taxonomic scope" value="Bacteria"/>
</dbReference>
<name>D0LK09_HALO1</name>
<protein>
    <submittedName>
        <fullName evidence="3">PBS lyase HEAT domain protein repeat-containing protein</fullName>
    </submittedName>
</protein>
<proteinExistence type="predicted"/>
<dbReference type="Gene3D" id="1.25.10.10">
    <property type="entry name" value="Leucine-rich Repeat Variant"/>
    <property type="match status" value="3"/>
</dbReference>
<dbReference type="InterPro" id="IPR049052">
    <property type="entry name" value="nSTAND1"/>
</dbReference>
<dbReference type="SUPFAM" id="SSF52540">
    <property type="entry name" value="P-loop containing nucleoside triphosphate hydrolases"/>
    <property type="match status" value="1"/>
</dbReference>